<dbReference type="PaxDb" id="121845-A0A1S4ECX6"/>
<feature type="region of interest" description="Disordered" evidence="1">
    <location>
        <begin position="1"/>
        <end position="22"/>
    </location>
</feature>
<dbReference type="KEGG" id="dci:103510344"/>
<feature type="domain" description="OCIA" evidence="2">
    <location>
        <begin position="28"/>
        <end position="112"/>
    </location>
</feature>
<feature type="compositionally biased region" description="Polar residues" evidence="1">
    <location>
        <begin position="1"/>
        <end position="11"/>
    </location>
</feature>
<sequence length="216" mass="24283">MQGSDVYQPGSQGPILGDRNTPLDAGPYKFSPEEMRVLNECNRESFFKRCLPFSSLLGFGTYYGVRIGYFKGHPKFGSIPKVAAAVFVGYFVGKFSYQWKCAQKMMEVPNSKLGQILRERRRAGKQGFQESLEPGFGTGISLPSTFSCHVYTMNNQNNFTKPHSNGMSHDTPDYHDYHESHDNNNHESHDKSCNSSASMRAKYNSMANNELYTGGK</sequence>
<reference evidence="4" key="1">
    <citation type="submission" date="2025-08" db="UniProtKB">
        <authorList>
            <consortium name="RefSeq"/>
        </authorList>
    </citation>
    <scope>IDENTIFICATION</scope>
</reference>
<dbReference type="InterPro" id="IPR009764">
    <property type="entry name" value="OCIA_dom"/>
</dbReference>
<evidence type="ECO:0000259" key="2">
    <source>
        <dbReference type="Pfam" id="PF07051"/>
    </source>
</evidence>
<dbReference type="Pfam" id="PF07051">
    <property type="entry name" value="OCIA"/>
    <property type="match status" value="1"/>
</dbReference>
<evidence type="ECO:0000256" key="1">
    <source>
        <dbReference type="SAM" id="MobiDB-lite"/>
    </source>
</evidence>
<evidence type="ECO:0000313" key="4">
    <source>
        <dbReference type="RefSeq" id="XP_017300076.1"/>
    </source>
</evidence>
<dbReference type="PANTHER" id="PTHR13336:SF3">
    <property type="entry name" value="OCIA DOMAIN-CONTAINING PROTEIN 1"/>
    <property type="match status" value="1"/>
</dbReference>
<accession>A0A1S4ECX6</accession>
<dbReference type="PANTHER" id="PTHR13336">
    <property type="entry name" value="OVARIAN CARCINOMA IMMUNOREACTIVE ANTIGEN"/>
    <property type="match status" value="1"/>
</dbReference>
<dbReference type="RefSeq" id="XP_017300076.1">
    <property type="nucleotide sequence ID" value="XM_017444587.2"/>
</dbReference>
<feature type="region of interest" description="Disordered" evidence="1">
    <location>
        <begin position="159"/>
        <end position="197"/>
    </location>
</feature>
<dbReference type="GeneID" id="103510344"/>
<keyword evidence="3" id="KW-1185">Reference proteome</keyword>
<dbReference type="InterPro" id="IPR040187">
    <property type="entry name" value="OCAD1/2"/>
</dbReference>
<organism evidence="3 4">
    <name type="scientific">Diaphorina citri</name>
    <name type="common">Asian citrus psyllid</name>
    <dbReference type="NCBI Taxonomy" id="121845"/>
    <lineage>
        <taxon>Eukaryota</taxon>
        <taxon>Metazoa</taxon>
        <taxon>Ecdysozoa</taxon>
        <taxon>Arthropoda</taxon>
        <taxon>Hexapoda</taxon>
        <taxon>Insecta</taxon>
        <taxon>Pterygota</taxon>
        <taxon>Neoptera</taxon>
        <taxon>Paraneoptera</taxon>
        <taxon>Hemiptera</taxon>
        <taxon>Sternorrhyncha</taxon>
        <taxon>Psylloidea</taxon>
        <taxon>Psyllidae</taxon>
        <taxon>Diaphorininae</taxon>
        <taxon>Diaphorina</taxon>
    </lineage>
</organism>
<dbReference type="Proteomes" id="UP000079169">
    <property type="component" value="Unplaced"/>
</dbReference>
<protein>
    <submittedName>
        <fullName evidence="4">OCIA domain-containing protein 1-like</fullName>
    </submittedName>
</protein>
<evidence type="ECO:0000313" key="3">
    <source>
        <dbReference type="Proteomes" id="UP000079169"/>
    </source>
</evidence>
<dbReference type="AlphaFoldDB" id="A0A1S4ECX6"/>
<gene>
    <name evidence="4" type="primary">LOC103510344</name>
</gene>
<dbReference type="GO" id="GO:0005768">
    <property type="term" value="C:endosome"/>
    <property type="evidence" value="ECO:0007669"/>
    <property type="project" value="TreeGrafter"/>
</dbReference>
<proteinExistence type="predicted"/>
<feature type="compositionally biased region" description="Polar residues" evidence="1">
    <location>
        <begin position="159"/>
        <end position="168"/>
    </location>
</feature>
<name>A0A1S4ECX6_DIACI</name>
<feature type="compositionally biased region" description="Basic and acidic residues" evidence="1">
    <location>
        <begin position="170"/>
        <end position="192"/>
    </location>
</feature>
<dbReference type="STRING" id="121845.A0A1S4ECX6"/>